<dbReference type="PROSITE" id="PS00217">
    <property type="entry name" value="SUGAR_TRANSPORT_2"/>
    <property type="match status" value="1"/>
</dbReference>
<keyword evidence="6" id="KW-0532">Neurotransmitter transport</keyword>
<feature type="compositionally biased region" description="Basic and acidic residues" evidence="12">
    <location>
        <begin position="64"/>
        <end position="81"/>
    </location>
</feature>
<feature type="transmembrane region" description="Helical" evidence="13">
    <location>
        <begin position="188"/>
        <end position="213"/>
    </location>
</feature>
<dbReference type="GO" id="GO:0022857">
    <property type="term" value="F:transmembrane transporter activity"/>
    <property type="evidence" value="ECO:0007669"/>
    <property type="project" value="InterPro"/>
</dbReference>
<feature type="transmembrane region" description="Helical" evidence="13">
    <location>
        <begin position="729"/>
        <end position="752"/>
    </location>
</feature>
<feature type="transmembrane region" description="Helical" evidence="13">
    <location>
        <begin position="255"/>
        <end position="276"/>
    </location>
</feature>
<evidence type="ECO:0000256" key="13">
    <source>
        <dbReference type="SAM" id="Phobius"/>
    </source>
</evidence>
<feature type="transmembrane region" description="Helical" evidence="13">
    <location>
        <begin position="282"/>
        <end position="301"/>
    </location>
</feature>
<dbReference type="FunFam" id="1.20.1250.20:FF:000009">
    <property type="entry name" value="Synaptic vesicle glycoprotein 2A"/>
    <property type="match status" value="1"/>
</dbReference>
<dbReference type="SUPFAM" id="SSF103473">
    <property type="entry name" value="MFS general substrate transporter"/>
    <property type="match status" value="2"/>
</dbReference>
<feature type="transmembrane region" description="Helical" evidence="13">
    <location>
        <begin position="313"/>
        <end position="335"/>
    </location>
</feature>
<keyword evidence="11" id="KW-0968">Cytoplasmic vesicle</keyword>
<dbReference type="NCBIfam" id="TIGR01299">
    <property type="entry name" value="synapt_SV2"/>
    <property type="match status" value="1"/>
</dbReference>
<evidence type="ECO:0000256" key="1">
    <source>
        <dbReference type="ARBA" id="ARBA00004644"/>
    </source>
</evidence>
<dbReference type="Pfam" id="PF23894">
    <property type="entry name" value="LD_SV2"/>
    <property type="match status" value="1"/>
</dbReference>
<dbReference type="InterPro" id="IPR022308">
    <property type="entry name" value="SV2"/>
</dbReference>
<keyword evidence="10" id="KW-0325">Glycoprotein</keyword>
<dbReference type="SUPFAM" id="SSF141571">
    <property type="entry name" value="Pentapeptide repeat-like"/>
    <property type="match status" value="1"/>
</dbReference>
<dbReference type="Proteomes" id="UP000694388">
    <property type="component" value="Unplaced"/>
</dbReference>
<evidence type="ECO:0000259" key="14">
    <source>
        <dbReference type="PROSITE" id="PS50850"/>
    </source>
</evidence>
<dbReference type="InterPro" id="IPR055415">
    <property type="entry name" value="LD_SV2"/>
</dbReference>
<keyword evidence="7 13" id="KW-1133">Transmembrane helix</keyword>
<evidence type="ECO:0000256" key="6">
    <source>
        <dbReference type="ARBA" id="ARBA00022775"/>
    </source>
</evidence>
<dbReference type="PANTHER" id="PTHR23511">
    <property type="entry name" value="SYNAPTIC VESICLE GLYCOPROTEIN 2"/>
    <property type="match status" value="1"/>
</dbReference>
<evidence type="ECO:0000313" key="16">
    <source>
        <dbReference type="Proteomes" id="UP000694388"/>
    </source>
</evidence>
<dbReference type="Gene3D" id="1.20.1250.20">
    <property type="entry name" value="MFS general substrate transporter like domains"/>
    <property type="match status" value="1"/>
</dbReference>
<evidence type="ECO:0000256" key="9">
    <source>
        <dbReference type="ARBA" id="ARBA00023136"/>
    </source>
</evidence>
<protein>
    <recommendedName>
        <fullName evidence="14">Major facilitator superfamily (MFS) profile domain-containing protein</fullName>
    </recommendedName>
</protein>
<dbReference type="InterPro" id="IPR005828">
    <property type="entry name" value="MFS_sugar_transport-like"/>
</dbReference>
<feature type="transmembrane region" description="Helical" evidence="13">
    <location>
        <begin position="470"/>
        <end position="488"/>
    </location>
</feature>
<dbReference type="FunFam" id="1.20.1250.20:FF:000014">
    <property type="entry name" value="synaptic vesicle glycoprotein 2A"/>
    <property type="match status" value="1"/>
</dbReference>
<feature type="transmembrane region" description="Helical" evidence="13">
    <location>
        <begin position="614"/>
        <end position="637"/>
    </location>
</feature>
<evidence type="ECO:0000256" key="11">
    <source>
        <dbReference type="ARBA" id="ARBA00023329"/>
    </source>
</evidence>
<feature type="transmembrane region" description="Helical" evidence="13">
    <location>
        <begin position="703"/>
        <end position="723"/>
    </location>
</feature>
<feature type="transmembrane region" description="Helical" evidence="13">
    <location>
        <begin position="355"/>
        <end position="374"/>
    </location>
</feature>
<keyword evidence="3" id="KW-0813">Transport</keyword>
<dbReference type="AlphaFoldDB" id="A0A8C4N341"/>
<proteinExistence type="inferred from homology"/>
<feature type="compositionally biased region" description="Basic and acidic residues" evidence="12">
    <location>
        <begin position="1"/>
        <end position="23"/>
    </location>
</feature>
<organism evidence="15 16">
    <name type="scientific">Eptatretus burgeri</name>
    <name type="common">Inshore hagfish</name>
    <dbReference type="NCBI Taxonomy" id="7764"/>
    <lineage>
        <taxon>Eukaryota</taxon>
        <taxon>Metazoa</taxon>
        <taxon>Chordata</taxon>
        <taxon>Craniata</taxon>
        <taxon>Vertebrata</taxon>
        <taxon>Cyclostomata</taxon>
        <taxon>Myxini</taxon>
        <taxon>Myxiniformes</taxon>
        <taxon>Myxinidae</taxon>
        <taxon>Eptatretinae</taxon>
        <taxon>Eptatretus</taxon>
    </lineage>
</organism>
<keyword evidence="9 13" id="KW-0472">Membrane</keyword>
<feature type="transmembrane region" description="Helical" evidence="13">
    <location>
        <begin position="670"/>
        <end position="691"/>
    </location>
</feature>
<evidence type="ECO:0000256" key="5">
    <source>
        <dbReference type="ARBA" id="ARBA00022692"/>
    </source>
</evidence>
<sequence length="761" mass="85923">MPTAWPRHEINGDGQTKDADKTVSIKQSPGAMDEGPPRERSSLMKGAKDIAREVKRQAIKKVGRGVDRVQDEHSGRSYFRFEEDEDDDMYARQSSFADETDDGPNDDASSDATEGHDEEDEIYEGEYQGIPHQNSGKANHLPVAGGVSGDIGGQYADAVERQSDQEQMAQQYELTLEECGHGRFQWELFIVLGLALMADGVEIFVVGFVLPSAEKDLCITDSSKGWLGCLVYLGMMLGSFVFGGLGDKLGRRQSLLICLCINGLFAFLSSFVQGYGSFLFCRLLSGIGIGGVIPIVYAYYAEFLAYSKRGEHLSWICMFWMIGGIFASAMAWAIIPHYGWSFRMGSEYQFHSWRVFVIVCALPAVMAIVALTFIPESPRFLLENGKHDEAWMILKRVHDTNMKARGHPEKVFTVTSIKTPKQMDEFIEIQTDTGTWYKRWFVRFATEVGRIWVTFKECFSPPLKRNTFKLMSVWASLAFSFYGLTVWFPEVIKRLQEQDYHRRTKVFDKEHVEGFTFNFTLENMLHRDGEYINDKFLGMKFKSVIFENSLFKDCFFEDVTSTNTFFKNCTFDETTFYNTDLFQYKFINSYFLNSTFLYYKKGCHIDFSEDYSAYWVYFVSFLGSLAVLPGNIVSALLMDKLGRIKMTGGSLILSGISCFFLWFGNSEATMIGLLCLFNGLSISAWNALSVISVEMYPTNKRTTAFGFLNAVSRLAAVFGNIIFDASVDVSKTIAVLLASSVLVSGGLSSLRLPDTKTQVLM</sequence>
<feature type="transmembrane region" description="Helical" evidence="13">
    <location>
        <begin position="644"/>
        <end position="664"/>
    </location>
</feature>
<reference evidence="15" key="1">
    <citation type="submission" date="2025-08" db="UniProtKB">
        <authorList>
            <consortium name="Ensembl"/>
        </authorList>
    </citation>
    <scope>IDENTIFICATION</scope>
</reference>
<evidence type="ECO:0000256" key="7">
    <source>
        <dbReference type="ARBA" id="ARBA00022989"/>
    </source>
</evidence>
<dbReference type="Pfam" id="PF00083">
    <property type="entry name" value="Sugar_tr"/>
    <property type="match status" value="1"/>
</dbReference>
<comment type="similarity">
    <text evidence="2">Belongs to the major facilitator superfamily.</text>
</comment>
<reference evidence="15" key="2">
    <citation type="submission" date="2025-09" db="UniProtKB">
        <authorList>
            <consortium name="Ensembl"/>
        </authorList>
    </citation>
    <scope>IDENTIFICATION</scope>
</reference>
<dbReference type="InterPro" id="IPR036259">
    <property type="entry name" value="MFS_trans_sf"/>
</dbReference>
<dbReference type="Ensembl" id="ENSEBUT00000000864.1">
    <property type="protein sequence ID" value="ENSEBUP00000000563.1"/>
    <property type="gene ID" value="ENSEBUG00000000684.1"/>
</dbReference>
<evidence type="ECO:0000256" key="3">
    <source>
        <dbReference type="ARBA" id="ARBA00022448"/>
    </source>
</evidence>
<keyword evidence="16" id="KW-1185">Reference proteome</keyword>
<evidence type="ECO:0000256" key="2">
    <source>
        <dbReference type="ARBA" id="ARBA00008335"/>
    </source>
</evidence>
<dbReference type="GO" id="GO:0006836">
    <property type="term" value="P:neurotransmitter transport"/>
    <property type="evidence" value="ECO:0007669"/>
    <property type="project" value="UniProtKB-KW"/>
</dbReference>
<evidence type="ECO:0000256" key="10">
    <source>
        <dbReference type="ARBA" id="ARBA00023180"/>
    </source>
</evidence>
<comment type="subcellular location">
    <subcellularLocation>
        <location evidence="1">Cytoplasmic vesicle</location>
        <location evidence="1">Secretory vesicle</location>
        <location evidence="1">Synaptic vesicle membrane</location>
        <topology evidence="1">Multi-pass membrane protein</topology>
    </subcellularLocation>
</comment>
<dbReference type="FunFam" id="2.160.20.80:FF:000001">
    <property type="entry name" value="Synaptic vesicle glycoprotein 2A"/>
    <property type="match status" value="1"/>
</dbReference>
<keyword evidence="8" id="KW-0770">Synapse</keyword>
<feature type="region of interest" description="Disordered" evidence="12">
    <location>
        <begin position="1"/>
        <end position="119"/>
    </location>
</feature>
<keyword evidence="4" id="KW-0597">Phosphoprotein</keyword>
<feature type="compositionally biased region" description="Basic and acidic residues" evidence="12">
    <location>
        <begin position="35"/>
        <end position="56"/>
    </location>
</feature>
<evidence type="ECO:0000256" key="4">
    <source>
        <dbReference type="ARBA" id="ARBA00022553"/>
    </source>
</evidence>
<dbReference type="GO" id="GO:0030672">
    <property type="term" value="C:synaptic vesicle membrane"/>
    <property type="evidence" value="ECO:0007669"/>
    <property type="project" value="UniProtKB-SubCell"/>
</dbReference>
<evidence type="ECO:0000313" key="15">
    <source>
        <dbReference type="Ensembl" id="ENSEBUP00000000563.1"/>
    </source>
</evidence>
<feature type="compositionally biased region" description="Acidic residues" evidence="12">
    <location>
        <begin position="98"/>
        <end position="109"/>
    </location>
</feature>
<name>A0A8C4N341_EPTBU</name>
<keyword evidence="5 13" id="KW-0812">Transmembrane</keyword>
<evidence type="ECO:0000256" key="8">
    <source>
        <dbReference type="ARBA" id="ARBA00023018"/>
    </source>
</evidence>
<feature type="domain" description="Major facilitator superfamily (MFS) profile" evidence="14">
    <location>
        <begin position="188"/>
        <end position="756"/>
    </location>
</feature>
<feature type="transmembrane region" description="Helical" evidence="13">
    <location>
        <begin position="225"/>
        <end position="243"/>
    </location>
</feature>
<dbReference type="GeneTree" id="ENSGT00950000182940"/>
<accession>A0A8C4N341</accession>
<dbReference type="InterPro" id="IPR005829">
    <property type="entry name" value="Sugar_transporter_CS"/>
</dbReference>
<dbReference type="GO" id="GO:0007268">
    <property type="term" value="P:chemical synaptic transmission"/>
    <property type="evidence" value="ECO:0007669"/>
    <property type="project" value="InterPro"/>
</dbReference>
<dbReference type="Gene3D" id="2.160.20.80">
    <property type="entry name" value="E3 ubiquitin-protein ligase SopA"/>
    <property type="match status" value="1"/>
</dbReference>
<dbReference type="InterPro" id="IPR020846">
    <property type="entry name" value="MFS_dom"/>
</dbReference>
<dbReference type="PANTHER" id="PTHR23511:SF6">
    <property type="entry name" value="SYNAPTIC VESICLE GLYCOPROTEIN 2C"/>
    <property type="match status" value="1"/>
</dbReference>
<evidence type="ECO:0000256" key="12">
    <source>
        <dbReference type="SAM" id="MobiDB-lite"/>
    </source>
</evidence>
<dbReference type="PROSITE" id="PS50850">
    <property type="entry name" value="MFS"/>
    <property type="match status" value="1"/>
</dbReference>